<reference evidence="2" key="2">
    <citation type="submission" date="2025-09" db="UniProtKB">
        <authorList>
            <consortium name="Ensembl"/>
        </authorList>
    </citation>
    <scope>IDENTIFICATION</scope>
</reference>
<organism evidence="2 3">
    <name type="scientific">Mus spicilegus</name>
    <name type="common">Mound-building mouse</name>
    <dbReference type="NCBI Taxonomy" id="10103"/>
    <lineage>
        <taxon>Eukaryota</taxon>
        <taxon>Metazoa</taxon>
        <taxon>Chordata</taxon>
        <taxon>Craniata</taxon>
        <taxon>Vertebrata</taxon>
        <taxon>Euteleostomi</taxon>
        <taxon>Mammalia</taxon>
        <taxon>Eutheria</taxon>
        <taxon>Euarchontoglires</taxon>
        <taxon>Glires</taxon>
        <taxon>Rodentia</taxon>
        <taxon>Myomorpha</taxon>
        <taxon>Muroidea</taxon>
        <taxon>Muridae</taxon>
        <taxon>Murinae</taxon>
        <taxon>Mus</taxon>
        <taxon>Mus</taxon>
    </lineage>
</organism>
<name>A0A8C6N4T8_MUSSI</name>
<dbReference type="Proteomes" id="UP000694415">
    <property type="component" value="Unplaced"/>
</dbReference>
<reference evidence="2" key="1">
    <citation type="submission" date="2025-08" db="UniProtKB">
        <authorList>
            <consortium name="Ensembl"/>
        </authorList>
    </citation>
    <scope>IDENTIFICATION</scope>
</reference>
<feature type="region of interest" description="Disordered" evidence="1">
    <location>
        <begin position="1"/>
        <end position="24"/>
    </location>
</feature>
<proteinExistence type="predicted"/>
<evidence type="ECO:0000256" key="1">
    <source>
        <dbReference type="SAM" id="MobiDB-lite"/>
    </source>
</evidence>
<evidence type="ECO:0000313" key="2">
    <source>
        <dbReference type="Ensembl" id="ENSMSIP00000035461.1"/>
    </source>
</evidence>
<dbReference type="AlphaFoldDB" id="A0A8C6N4T8"/>
<protein>
    <submittedName>
        <fullName evidence="2">Uncharacterized protein</fullName>
    </submittedName>
</protein>
<sequence>MGLSTSKTTSLQSHSGPVLTLSSTGATSRYPQWPDLPSHILSLGHSELWLRRLSTKDWSVRGKKQGCPNTPLNSGLAKVPKATSYTVTFAGLTRHHKRSVSVLLWSPCLDTGKV</sequence>
<dbReference type="Ensembl" id="ENSMSIT00000044659.1">
    <property type="protein sequence ID" value="ENSMSIP00000035461.1"/>
    <property type="gene ID" value="ENSMSIG00000029509.1"/>
</dbReference>
<evidence type="ECO:0000313" key="3">
    <source>
        <dbReference type="Proteomes" id="UP000694415"/>
    </source>
</evidence>
<keyword evidence="3" id="KW-1185">Reference proteome</keyword>
<accession>A0A8C6N4T8</accession>